<dbReference type="RefSeq" id="WP_201920459.1">
    <property type="nucleotide sequence ID" value="NZ_JAERQG010000002.1"/>
</dbReference>
<dbReference type="InterPro" id="IPR024079">
    <property type="entry name" value="MetalloPept_cat_dom_sf"/>
</dbReference>
<dbReference type="GO" id="GO:0008237">
    <property type="term" value="F:metallopeptidase activity"/>
    <property type="evidence" value="ECO:0007669"/>
    <property type="project" value="InterPro"/>
</dbReference>
<name>A0A937AB24_9BACT</name>
<reference evidence="5" key="1">
    <citation type="submission" date="2021-01" db="EMBL/GenBank/DDBJ databases">
        <title>Marivirga sp. nov., isolated from intertidal surface sediments.</title>
        <authorList>
            <person name="Zhang M."/>
        </authorList>
    </citation>
    <scope>NUCLEOTIDE SEQUENCE</scope>
    <source>
        <strain evidence="5">SM1354</strain>
    </source>
</reference>
<keyword evidence="3" id="KW-0732">Signal</keyword>
<dbReference type="InterPro" id="IPR013783">
    <property type="entry name" value="Ig-like_fold"/>
</dbReference>
<comment type="caution">
    <text evidence="5">The sequence shown here is derived from an EMBL/GenBank/DDBJ whole genome shotgun (WGS) entry which is preliminary data.</text>
</comment>
<feature type="domain" description="P/Homo B" evidence="4">
    <location>
        <begin position="830"/>
        <end position="981"/>
    </location>
</feature>
<dbReference type="Pfam" id="PF18962">
    <property type="entry name" value="Por_Secre_tail"/>
    <property type="match status" value="1"/>
</dbReference>
<keyword evidence="6" id="KW-1185">Reference proteome</keyword>
<dbReference type="InterPro" id="IPR026444">
    <property type="entry name" value="Secre_tail"/>
</dbReference>
<dbReference type="GO" id="GO:0004252">
    <property type="term" value="F:serine-type endopeptidase activity"/>
    <property type="evidence" value="ECO:0007669"/>
    <property type="project" value="InterPro"/>
</dbReference>
<dbReference type="Pfam" id="PF01483">
    <property type="entry name" value="P_proprotein"/>
    <property type="match status" value="1"/>
</dbReference>
<accession>A0A937AB24</accession>
<organism evidence="5 6">
    <name type="scientific">Marivirga atlantica</name>
    <dbReference type="NCBI Taxonomy" id="1548457"/>
    <lineage>
        <taxon>Bacteria</taxon>
        <taxon>Pseudomonadati</taxon>
        <taxon>Bacteroidota</taxon>
        <taxon>Cytophagia</taxon>
        <taxon>Cytophagales</taxon>
        <taxon>Marivirgaceae</taxon>
        <taxon>Marivirga</taxon>
    </lineage>
</organism>
<dbReference type="GO" id="GO:0006508">
    <property type="term" value="P:proteolysis"/>
    <property type="evidence" value="ECO:0007669"/>
    <property type="project" value="UniProtKB-KW"/>
</dbReference>
<dbReference type="Pfam" id="PF13583">
    <property type="entry name" value="Reprolysin_4"/>
    <property type="match status" value="1"/>
</dbReference>
<evidence type="ECO:0000259" key="4">
    <source>
        <dbReference type="PROSITE" id="PS51829"/>
    </source>
</evidence>
<dbReference type="Proteomes" id="UP000642920">
    <property type="component" value="Unassembled WGS sequence"/>
</dbReference>
<dbReference type="InterPro" id="IPR008979">
    <property type="entry name" value="Galactose-bd-like_sf"/>
</dbReference>
<dbReference type="SUPFAM" id="SSF49265">
    <property type="entry name" value="Fibronectin type III"/>
    <property type="match status" value="1"/>
</dbReference>
<feature type="signal peptide" evidence="3">
    <location>
        <begin position="1"/>
        <end position="22"/>
    </location>
</feature>
<dbReference type="AlphaFoldDB" id="A0A937AB24"/>
<dbReference type="PROSITE" id="PS51829">
    <property type="entry name" value="P_HOMO_B"/>
    <property type="match status" value="1"/>
</dbReference>
<gene>
    <name evidence="5" type="ORF">JKP34_09925</name>
</gene>
<evidence type="ECO:0000256" key="3">
    <source>
        <dbReference type="SAM" id="SignalP"/>
    </source>
</evidence>
<evidence type="ECO:0000256" key="2">
    <source>
        <dbReference type="ARBA" id="ARBA00022801"/>
    </source>
</evidence>
<dbReference type="InterPro" id="IPR036116">
    <property type="entry name" value="FN3_sf"/>
</dbReference>
<keyword evidence="1" id="KW-0645">Protease</keyword>
<protein>
    <submittedName>
        <fullName evidence="5">Proprotein convertase P-domain-containing protein</fullName>
    </submittedName>
</protein>
<dbReference type="Gene3D" id="3.40.390.10">
    <property type="entry name" value="Collagenase (Catalytic Domain)"/>
    <property type="match status" value="1"/>
</dbReference>
<dbReference type="SUPFAM" id="SSF49785">
    <property type="entry name" value="Galactose-binding domain-like"/>
    <property type="match status" value="1"/>
</dbReference>
<dbReference type="InterPro" id="IPR002884">
    <property type="entry name" value="P_dom"/>
</dbReference>
<sequence>MKNFFQFLLIALMSMSGFLASAQQWSPVSKKISNRIIPTLRQYDFSIDNANLKQLQATALKSINLPDPTGKNVTFNLSHTKVMSDKLAAKFPSIKTYIGKTKDGETARITVTHKGVRAMVFNKEGVYFIDPISLADKNNYQSYFKKDLDLNNDKTYFPENEPIIYNKEKFNRVKQQVESKQFRLPPSGPELRTYRIAIAATGEYTQFHGGTVTDAMAAIVTTMARVNGIYERELAITMLLVDDNDQLIYTDANSDPFTNGSAGEYIDEVQAEIDATIGNDNYDIGHGFSTGAGGLAGLGVVCQTGRKGSGVTGTNSPIGDPYDVDYVAHEIGHQFGGPHTFNGVNGSCSGGNRSGSTAYEPGSGVTIMAYAGICGNDNIANNSIPFFHASSLEYITIYSQDANGNSCAETSNTGNNIPEVEAGAGGFTIPVSTPFQLNGSATDPDGDNLTYSWEQFDLGPAGEPNTPEGNAPLFRSFVPTTDSFRIFPQLSDIINETQTKGEILPDYARDLSFILTVRDDQAVGGVNNDLISFSVSDAGGPFTVDEVSGSYAGYENITVNWDVANTNQSPINCANVNIYVSDDNGQTFEYLVKENTANDGSEVIELPNINSDEVKVKVAAAQNIFFNIAPGSITISEATEPTFTITASLTTNSFCPEDEVVIDLSTQSILGFTEQITLSTANLASDLSASFASSTINPGEETTLTLTNAQAISGTFEFDIVGTTNNEEKSYKVNFTITNNPVAPDFILPNVSESTSLQPIFEWTDSNLLTTYDLDIATDEAFSNIVESITDIAEKTVQLSNQLESTTTYFARLSAKNSCGTSDFETISFTTAEIDCIVLSATDLPKSIGTTPQTIISSVNIEANGTIESIEVSNINITHSYISDLTLILESPSGTQVTLLSEICGSENNLNISFSDISGEDASDIPCPPSDGNTYTAKESLGQFIGESISGSWKLIVIDGYDEDGGSITNWELNICASNTLFAPKDPSDLTTEYLENAQIQLIWIDNSDNEEFFYIERKINNQTMFELIDSVAADITTFTTSLPDYSNTYNYRVNAANQGGSSDYSNVVNASIDILSNKNLSEAGISLYPNPVENELNIVNSNHIKISKISLIDVSGKQVAELPVNQNTLNLSQFEAGMYILSIQSGNQHYKAQILIK</sequence>
<dbReference type="EMBL" id="JAERQG010000002">
    <property type="protein sequence ID" value="MBL0765570.1"/>
    <property type="molecule type" value="Genomic_DNA"/>
</dbReference>
<dbReference type="Gene3D" id="2.60.120.260">
    <property type="entry name" value="Galactose-binding domain-like"/>
    <property type="match status" value="1"/>
</dbReference>
<proteinExistence type="predicted"/>
<evidence type="ECO:0000256" key="1">
    <source>
        <dbReference type="ARBA" id="ARBA00022670"/>
    </source>
</evidence>
<feature type="chain" id="PRO_5038002257" evidence="3">
    <location>
        <begin position="23"/>
        <end position="1158"/>
    </location>
</feature>
<dbReference type="NCBIfam" id="TIGR04183">
    <property type="entry name" value="Por_Secre_tail"/>
    <property type="match status" value="1"/>
</dbReference>
<keyword evidence="2" id="KW-0378">Hydrolase</keyword>
<dbReference type="Gene3D" id="2.60.40.10">
    <property type="entry name" value="Immunoglobulins"/>
    <property type="match status" value="3"/>
</dbReference>
<evidence type="ECO:0000313" key="5">
    <source>
        <dbReference type="EMBL" id="MBL0765570.1"/>
    </source>
</evidence>
<evidence type="ECO:0000313" key="6">
    <source>
        <dbReference type="Proteomes" id="UP000642920"/>
    </source>
</evidence>
<dbReference type="SUPFAM" id="SSF55486">
    <property type="entry name" value="Metalloproteases ('zincins'), catalytic domain"/>
    <property type="match status" value="1"/>
</dbReference>